<reference evidence="2 3" key="1">
    <citation type="journal article" date="2018" name="Cell">
        <title>The Chara Genome: Secondary Complexity and Implications for Plant Terrestrialization.</title>
        <authorList>
            <person name="Nishiyama T."/>
            <person name="Sakayama H."/>
            <person name="Vries J.D."/>
            <person name="Buschmann H."/>
            <person name="Saint-Marcoux D."/>
            <person name="Ullrich K.K."/>
            <person name="Haas F.B."/>
            <person name="Vanderstraeten L."/>
            <person name="Becker D."/>
            <person name="Lang D."/>
            <person name="Vosolsobe S."/>
            <person name="Rombauts S."/>
            <person name="Wilhelmsson P.K.I."/>
            <person name="Janitza P."/>
            <person name="Kern R."/>
            <person name="Heyl A."/>
            <person name="Rumpler F."/>
            <person name="Villalobos L.I.A.C."/>
            <person name="Clay J.M."/>
            <person name="Skokan R."/>
            <person name="Toyoda A."/>
            <person name="Suzuki Y."/>
            <person name="Kagoshima H."/>
            <person name="Schijlen E."/>
            <person name="Tajeshwar N."/>
            <person name="Catarino B."/>
            <person name="Hetherington A.J."/>
            <person name="Saltykova A."/>
            <person name="Bonnot C."/>
            <person name="Breuninger H."/>
            <person name="Symeonidi A."/>
            <person name="Radhakrishnan G.V."/>
            <person name="Van Nieuwerburgh F."/>
            <person name="Deforce D."/>
            <person name="Chang C."/>
            <person name="Karol K.G."/>
            <person name="Hedrich R."/>
            <person name="Ulvskov P."/>
            <person name="Glockner G."/>
            <person name="Delwiche C.F."/>
            <person name="Petrasek J."/>
            <person name="Van de Peer Y."/>
            <person name="Friml J."/>
            <person name="Beilby M."/>
            <person name="Dolan L."/>
            <person name="Kohara Y."/>
            <person name="Sugano S."/>
            <person name="Fujiyama A."/>
            <person name="Delaux P.-M."/>
            <person name="Quint M."/>
            <person name="TheiBen G."/>
            <person name="Hagemann M."/>
            <person name="Harholt J."/>
            <person name="Dunand C."/>
            <person name="Zachgo S."/>
            <person name="Langdale J."/>
            <person name="Maumus F."/>
            <person name="Straeten D.V.D."/>
            <person name="Gould S.B."/>
            <person name="Rensing S.A."/>
        </authorList>
    </citation>
    <scope>NUCLEOTIDE SEQUENCE [LARGE SCALE GENOMIC DNA]</scope>
    <source>
        <strain evidence="2 3">S276</strain>
    </source>
</reference>
<dbReference type="EMBL" id="BFEA01000157">
    <property type="protein sequence ID" value="GBG72016.1"/>
    <property type="molecule type" value="Genomic_DNA"/>
</dbReference>
<gene>
    <name evidence="2" type="ORF">CBR_g10952</name>
</gene>
<dbReference type="AlphaFoldDB" id="A0A388KPP3"/>
<feature type="region of interest" description="Disordered" evidence="1">
    <location>
        <begin position="132"/>
        <end position="158"/>
    </location>
</feature>
<evidence type="ECO:0000256" key="1">
    <source>
        <dbReference type="SAM" id="MobiDB-lite"/>
    </source>
</evidence>
<sequence>MGCTYRPSRPSIMVEMLISGGNGYHGSFNGLKKKPTYKDLKRSTFYAETENIGSLLHSEDIRKASDSAAEEPRMGCGSAESRVLQESTAHNKPPSRLDTAMALEEKEGDDVGDKSDECTLLEDKENIPKKSKLARIPFLKRRSKSRQHSDGYETPKPKFSLAMTIRKW</sequence>
<proteinExistence type="predicted"/>
<feature type="compositionally biased region" description="Basic and acidic residues" evidence="1">
    <location>
        <begin position="147"/>
        <end position="156"/>
    </location>
</feature>
<keyword evidence="3" id="KW-1185">Reference proteome</keyword>
<organism evidence="2 3">
    <name type="scientific">Chara braunii</name>
    <name type="common">Braun's stonewort</name>
    <dbReference type="NCBI Taxonomy" id="69332"/>
    <lineage>
        <taxon>Eukaryota</taxon>
        <taxon>Viridiplantae</taxon>
        <taxon>Streptophyta</taxon>
        <taxon>Charophyceae</taxon>
        <taxon>Charales</taxon>
        <taxon>Characeae</taxon>
        <taxon>Chara</taxon>
    </lineage>
</organism>
<feature type="region of interest" description="Disordered" evidence="1">
    <location>
        <begin position="63"/>
        <end position="97"/>
    </location>
</feature>
<accession>A0A388KPP3</accession>
<feature type="compositionally biased region" description="Basic residues" evidence="1">
    <location>
        <begin position="132"/>
        <end position="146"/>
    </location>
</feature>
<protein>
    <submittedName>
        <fullName evidence="2">Uncharacterized protein</fullName>
    </submittedName>
</protein>
<evidence type="ECO:0000313" key="3">
    <source>
        <dbReference type="Proteomes" id="UP000265515"/>
    </source>
</evidence>
<dbReference type="Proteomes" id="UP000265515">
    <property type="component" value="Unassembled WGS sequence"/>
</dbReference>
<evidence type="ECO:0000313" key="2">
    <source>
        <dbReference type="EMBL" id="GBG72016.1"/>
    </source>
</evidence>
<name>A0A388KPP3_CHABU</name>
<feature type="compositionally biased region" description="Basic and acidic residues" evidence="1">
    <location>
        <begin position="63"/>
        <end position="73"/>
    </location>
</feature>
<dbReference type="Gramene" id="GBG72016">
    <property type="protein sequence ID" value="GBG72016"/>
    <property type="gene ID" value="CBR_g10952"/>
</dbReference>
<comment type="caution">
    <text evidence="2">The sequence shown here is derived from an EMBL/GenBank/DDBJ whole genome shotgun (WGS) entry which is preliminary data.</text>
</comment>